<protein>
    <recommendedName>
        <fullName evidence="3">Oxidase</fullName>
    </recommendedName>
</protein>
<dbReference type="RefSeq" id="WP_149835963.1">
    <property type="nucleotide sequence ID" value="NZ_VUOC01000001.1"/>
</dbReference>
<comment type="caution">
    <text evidence="1">The sequence shown here is derived from an EMBL/GenBank/DDBJ whole genome shotgun (WGS) entry which is preliminary data.</text>
</comment>
<evidence type="ECO:0000313" key="2">
    <source>
        <dbReference type="Proteomes" id="UP000324611"/>
    </source>
</evidence>
<accession>A0A5B2VZS9</accession>
<dbReference type="EMBL" id="VUOC01000001">
    <property type="protein sequence ID" value="KAA2244565.1"/>
    <property type="molecule type" value="Genomic_DNA"/>
</dbReference>
<evidence type="ECO:0008006" key="3">
    <source>
        <dbReference type="Google" id="ProtNLM"/>
    </source>
</evidence>
<proteinExistence type="predicted"/>
<dbReference type="Proteomes" id="UP000324611">
    <property type="component" value="Unassembled WGS sequence"/>
</dbReference>
<gene>
    <name evidence="1" type="ORF">F0L74_00895</name>
</gene>
<evidence type="ECO:0000313" key="1">
    <source>
        <dbReference type="EMBL" id="KAA2244565.1"/>
    </source>
</evidence>
<sequence length="97" mass="10707">MKDILLTQDLDLDVRAGDLNAGNSDLQHQQLLLINNRGNIKEFPAVGIDAFGYLQDNDTSALLREIRKQFTADGMQVKTINITNTGQLNIDATYGNS</sequence>
<reference evidence="1 2" key="2">
    <citation type="submission" date="2019-09" db="EMBL/GenBank/DDBJ databases">
        <authorList>
            <person name="Jin C."/>
        </authorList>
    </citation>
    <scope>NUCLEOTIDE SEQUENCE [LARGE SCALE GENOMIC DNA]</scope>
    <source>
        <strain evidence="1 2">BN140078</strain>
    </source>
</reference>
<reference evidence="1 2" key="1">
    <citation type="submission" date="2019-09" db="EMBL/GenBank/DDBJ databases">
        <title>Chitinophaga ginsengihumi sp. nov., isolated from soil of ginseng rhizosphere.</title>
        <authorList>
            <person name="Lee J."/>
        </authorList>
    </citation>
    <scope>NUCLEOTIDE SEQUENCE [LARGE SCALE GENOMIC DNA]</scope>
    <source>
        <strain evidence="1 2">BN140078</strain>
    </source>
</reference>
<dbReference type="AlphaFoldDB" id="A0A5B2VZS9"/>
<organism evidence="1 2">
    <name type="scientific">Chitinophaga agrisoli</name>
    <dbReference type="NCBI Taxonomy" id="2607653"/>
    <lineage>
        <taxon>Bacteria</taxon>
        <taxon>Pseudomonadati</taxon>
        <taxon>Bacteroidota</taxon>
        <taxon>Chitinophagia</taxon>
        <taxon>Chitinophagales</taxon>
        <taxon>Chitinophagaceae</taxon>
        <taxon>Chitinophaga</taxon>
    </lineage>
</organism>
<keyword evidence="2" id="KW-1185">Reference proteome</keyword>
<name>A0A5B2VZS9_9BACT</name>